<protein>
    <submittedName>
        <fullName evidence="2">Uncharacterized protein</fullName>
    </submittedName>
</protein>
<sequence>MQEQRRKHWEVLNEQAGYPAFRPFRPFQVAGAIEWHAGAGAVDADAKGARCGGGAAHGRLCHRLSRLAFGCGRYADGARQARVGGGGCAVSTRPERGSCRHRDLGNPAGGTAWRGEVRRRVCTLVWQGAGGGPLWRRDAPRQYGRHLAQGRRADGDGGRPHGGVIDHAAPVRLGDGGCLYADRLARRGAGIDGLRPLRLGFVALCRGLGRAQDDEGYCRGDLGCEWQSAPAVLRDAGFQAAAGRGEYPPDRHPRAARSADDRLQEVRRRSVCAG</sequence>
<dbReference type="EMBL" id="MLJW01002041">
    <property type="protein sequence ID" value="OIQ75839.1"/>
    <property type="molecule type" value="Genomic_DNA"/>
</dbReference>
<proteinExistence type="predicted"/>
<accession>A0A1J5Q755</accession>
<gene>
    <name evidence="2" type="ORF">GALL_424900</name>
</gene>
<comment type="caution">
    <text evidence="2">The sequence shown here is derived from an EMBL/GenBank/DDBJ whole genome shotgun (WGS) entry which is preliminary data.</text>
</comment>
<reference evidence="2" key="1">
    <citation type="submission" date="2016-10" db="EMBL/GenBank/DDBJ databases">
        <title>Sequence of Gallionella enrichment culture.</title>
        <authorList>
            <person name="Poehlein A."/>
            <person name="Muehling M."/>
            <person name="Daniel R."/>
        </authorList>
    </citation>
    <scope>NUCLEOTIDE SEQUENCE</scope>
</reference>
<evidence type="ECO:0000256" key="1">
    <source>
        <dbReference type="SAM" id="MobiDB-lite"/>
    </source>
</evidence>
<organism evidence="2">
    <name type="scientific">mine drainage metagenome</name>
    <dbReference type="NCBI Taxonomy" id="410659"/>
    <lineage>
        <taxon>unclassified sequences</taxon>
        <taxon>metagenomes</taxon>
        <taxon>ecological metagenomes</taxon>
    </lineage>
</organism>
<name>A0A1J5Q755_9ZZZZ</name>
<evidence type="ECO:0000313" key="2">
    <source>
        <dbReference type="EMBL" id="OIQ75839.1"/>
    </source>
</evidence>
<feature type="compositionally biased region" description="Basic and acidic residues" evidence="1">
    <location>
        <begin position="247"/>
        <end position="266"/>
    </location>
</feature>
<feature type="region of interest" description="Disordered" evidence="1">
    <location>
        <begin position="243"/>
        <end position="266"/>
    </location>
</feature>
<dbReference type="AlphaFoldDB" id="A0A1J5Q755"/>